<evidence type="ECO:0000313" key="17">
    <source>
        <dbReference type="Proteomes" id="UP000486351"/>
    </source>
</evidence>
<evidence type="ECO:0000313" key="11">
    <source>
        <dbReference type="Proteomes" id="UP000433483"/>
    </source>
</evidence>
<keyword evidence="11" id="KW-1185">Reference proteome</keyword>
<evidence type="ECO:0000313" key="9">
    <source>
        <dbReference type="EMBL" id="KAE9294046.1"/>
    </source>
</evidence>
<dbReference type="Proteomes" id="UP000440732">
    <property type="component" value="Unassembled WGS sequence"/>
</dbReference>
<evidence type="ECO:0000313" key="2">
    <source>
        <dbReference type="EMBL" id="KAE8930592.1"/>
    </source>
</evidence>
<dbReference type="OrthoDB" id="10304181at2759"/>
<evidence type="ECO:0000313" key="3">
    <source>
        <dbReference type="EMBL" id="KAE8981087.1"/>
    </source>
</evidence>
<dbReference type="Proteomes" id="UP000486351">
    <property type="component" value="Unassembled WGS sequence"/>
</dbReference>
<reference evidence="10 11" key="1">
    <citation type="submission" date="2018-08" db="EMBL/GenBank/DDBJ databases">
        <title>Genomic investigation of the strawberry pathogen Phytophthora fragariae indicates pathogenicity is determined by transcriptional variation in three key races.</title>
        <authorList>
            <person name="Adams T.M."/>
            <person name="Armitage A.D."/>
            <person name="Sobczyk M.K."/>
            <person name="Bates H.J."/>
            <person name="Dunwell J.M."/>
            <person name="Nellist C.F."/>
            <person name="Harrison R.J."/>
        </authorList>
    </citation>
    <scope>NUCLEOTIDE SEQUENCE [LARGE SCALE GENOMIC DNA]</scope>
    <source>
        <strain evidence="9 12">A4</strain>
        <strain evidence="7 13">BC-1</strain>
        <strain evidence="6 11">NOV-27</strain>
        <strain evidence="5 14">NOV-5</strain>
        <strain evidence="4 15">NOV-71</strain>
        <strain evidence="8 17">NOV-77</strain>
        <strain evidence="2 10">NOV-9</strain>
        <strain evidence="3 16">SCRP245</strain>
    </source>
</reference>
<organism evidence="9 12">
    <name type="scientific">Phytophthora fragariae</name>
    <dbReference type="NCBI Taxonomy" id="53985"/>
    <lineage>
        <taxon>Eukaryota</taxon>
        <taxon>Sar</taxon>
        <taxon>Stramenopiles</taxon>
        <taxon>Oomycota</taxon>
        <taxon>Peronosporomycetes</taxon>
        <taxon>Peronosporales</taxon>
        <taxon>Peronosporaceae</taxon>
        <taxon>Phytophthora</taxon>
    </lineage>
</organism>
<evidence type="ECO:0000313" key="16">
    <source>
        <dbReference type="Proteomes" id="UP000460718"/>
    </source>
</evidence>
<dbReference type="EMBL" id="QXGA01002170">
    <property type="protein sequence ID" value="KAE9102611.1"/>
    <property type="molecule type" value="Genomic_DNA"/>
</dbReference>
<dbReference type="Proteomes" id="UP000460718">
    <property type="component" value="Unassembled WGS sequence"/>
</dbReference>
<evidence type="ECO:0000313" key="8">
    <source>
        <dbReference type="EMBL" id="KAE9292886.1"/>
    </source>
</evidence>
<feature type="compositionally biased region" description="Polar residues" evidence="1">
    <location>
        <begin position="79"/>
        <end position="91"/>
    </location>
</feature>
<gene>
    <name evidence="9" type="ORF">PF001_g17974</name>
    <name evidence="7" type="ORF">PF002_g21067</name>
    <name evidence="6" type="ORF">PF005_g20241</name>
    <name evidence="5" type="ORF">PF006_g22384</name>
    <name evidence="4" type="ORF">PF007_g20770</name>
    <name evidence="8" type="ORF">PF008_g24946</name>
    <name evidence="2" type="ORF">PF009_g19325</name>
    <name evidence="3" type="ORF">PF011_g22170</name>
</gene>
<dbReference type="Proteomes" id="UP000429523">
    <property type="component" value="Unassembled WGS sequence"/>
</dbReference>
<feature type="compositionally biased region" description="Acidic residues" evidence="1">
    <location>
        <begin position="64"/>
        <end position="73"/>
    </location>
</feature>
<sequence length="91" mass="9843">MLASIYTNHNENSAIIEHQAVFGDQEDLWGDGCAPLRDPDMENDSENDIVDDSSGDSSVCSVEDTAEDPDEGPLEVQQVLESTPRTSSTSL</sequence>
<evidence type="ECO:0000313" key="5">
    <source>
        <dbReference type="EMBL" id="KAE9102611.1"/>
    </source>
</evidence>
<proteinExistence type="predicted"/>
<evidence type="ECO:0000313" key="7">
    <source>
        <dbReference type="EMBL" id="KAE9203000.1"/>
    </source>
</evidence>
<name>A0A6A4CNN0_9STRA</name>
<accession>A0A6A4CNN0</accession>
<dbReference type="EMBL" id="QXGD01001586">
    <property type="protein sequence ID" value="KAE9203000.1"/>
    <property type="molecule type" value="Genomic_DNA"/>
</dbReference>
<evidence type="ECO:0000313" key="6">
    <source>
        <dbReference type="EMBL" id="KAE9187981.1"/>
    </source>
</evidence>
<dbReference type="EMBL" id="QXFY01002748">
    <property type="protein sequence ID" value="KAE9292886.1"/>
    <property type="molecule type" value="Genomic_DNA"/>
</dbReference>
<evidence type="ECO:0000313" key="10">
    <source>
        <dbReference type="Proteomes" id="UP000429523"/>
    </source>
</evidence>
<dbReference type="EMBL" id="QXGE01001338">
    <property type="protein sequence ID" value="KAE9294046.1"/>
    <property type="molecule type" value="Genomic_DNA"/>
</dbReference>
<dbReference type="Proteomes" id="UP000433483">
    <property type="component" value="Unassembled WGS sequence"/>
</dbReference>
<dbReference type="EMBL" id="QXGF01001358">
    <property type="protein sequence ID" value="KAE8930592.1"/>
    <property type="molecule type" value="Genomic_DNA"/>
</dbReference>
<dbReference type="EMBL" id="QXGB01001616">
    <property type="protein sequence ID" value="KAE9187981.1"/>
    <property type="molecule type" value="Genomic_DNA"/>
</dbReference>
<dbReference type="EMBL" id="QXFZ01001692">
    <property type="protein sequence ID" value="KAE9086456.1"/>
    <property type="molecule type" value="Genomic_DNA"/>
</dbReference>
<dbReference type="AlphaFoldDB" id="A0A6A4CNN0"/>
<evidence type="ECO:0000256" key="1">
    <source>
        <dbReference type="SAM" id="MobiDB-lite"/>
    </source>
</evidence>
<dbReference type="EMBL" id="QXFW01002188">
    <property type="protein sequence ID" value="KAE8981087.1"/>
    <property type="molecule type" value="Genomic_DNA"/>
</dbReference>
<dbReference type="Proteomes" id="UP000441208">
    <property type="component" value="Unassembled WGS sequence"/>
</dbReference>
<feature type="compositionally biased region" description="Acidic residues" evidence="1">
    <location>
        <begin position="41"/>
        <end position="54"/>
    </location>
</feature>
<evidence type="ECO:0000313" key="13">
    <source>
        <dbReference type="Proteomes" id="UP000440367"/>
    </source>
</evidence>
<dbReference type="Proteomes" id="UP000440367">
    <property type="component" value="Unassembled WGS sequence"/>
</dbReference>
<evidence type="ECO:0000313" key="4">
    <source>
        <dbReference type="EMBL" id="KAE9086456.1"/>
    </source>
</evidence>
<protein>
    <submittedName>
        <fullName evidence="9">Uncharacterized protein</fullName>
    </submittedName>
</protein>
<dbReference type="Proteomes" id="UP000437068">
    <property type="component" value="Unassembled WGS sequence"/>
</dbReference>
<evidence type="ECO:0000313" key="12">
    <source>
        <dbReference type="Proteomes" id="UP000437068"/>
    </source>
</evidence>
<evidence type="ECO:0000313" key="14">
    <source>
        <dbReference type="Proteomes" id="UP000440732"/>
    </source>
</evidence>
<evidence type="ECO:0000313" key="15">
    <source>
        <dbReference type="Proteomes" id="UP000441208"/>
    </source>
</evidence>
<comment type="caution">
    <text evidence="9">The sequence shown here is derived from an EMBL/GenBank/DDBJ whole genome shotgun (WGS) entry which is preliminary data.</text>
</comment>
<feature type="region of interest" description="Disordered" evidence="1">
    <location>
        <begin position="31"/>
        <end position="91"/>
    </location>
</feature>